<evidence type="ECO:0000313" key="6">
    <source>
        <dbReference type="EMBL" id="SLN15978.1"/>
    </source>
</evidence>
<evidence type="ECO:0000256" key="1">
    <source>
        <dbReference type="ARBA" id="ARBA00004141"/>
    </source>
</evidence>
<keyword evidence="2 5" id="KW-0812">Transmembrane</keyword>
<keyword evidence="4 5" id="KW-0472">Membrane</keyword>
<evidence type="ECO:0000256" key="2">
    <source>
        <dbReference type="ARBA" id="ARBA00022692"/>
    </source>
</evidence>
<evidence type="ECO:0000256" key="3">
    <source>
        <dbReference type="ARBA" id="ARBA00022989"/>
    </source>
</evidence>
<sequence length="66" mass="7359">MTGAPLIGRLASLGWSLLIALILAFLLLPLVFIVLFAFNDAPYIQFPPTGFSLRWVEDFLSSPEFM</sequence>
<gene>
    <name evidence="6" type="ORF">ROA7023_00240</name>
</gene>
<comment type="subcellular location">
    <subcellularLocation>
        <location evidence="1">Membrane</location>
        <topology evidence="1">Multi-pass membrane protein</topology>
    </subcellularLocation>
</comment>
<dbReference type="GO" id="GO:0016020">
    <property type="term" value="C:membrane"/>
    <property type="evidence" value="ECO:0007669"/>
    <property type="project" value="UniProtKB-SubCell"/>
</dbReference>
<dbReference type="EMBL" id="FWFZ01000001">
    <property type="protein sequence ID" value="SLN15978.1"/>
    <property type="molecule type" value="Genomic_DNA"/>
</dbReference>
<keyword evidence="3 5" id="KW-1133">Transmembrane helix</keyword>
<keyword evidence="7" id="KW-1185">Reference proteome</keyword>
<dbReference type="AlphaFoldDB" id="A0A1Y5RIZ3"/>
<dbReference type="Proteomes" id="UP000193900">
    <property type="component" value="Unassembled WGS sequence"/>
</dbReference>
<dbReference type="RefSeq" id="WP_085877165.1">
    <property type="nucleotide sequence ID" value="NZ_FWFZ01000001.1"/>
</dbReference>
<reference evidence="6 7" key="1">
    <citation type="submission" date="2017-03" db="EMBL/GenBank/DDBJ databases">
        <authorList>
            <person name="Afonso C.L."/>
            <person name="Miller P.J."/>
            <person name="Scott M.A."/>
            <person name="Spackman E."/>
            <person name="Goraichik I."/>
            <person name="Dimitrov K.M."/>
            <person name="Suarez D.L."/>
            <person name="Swayne D.E."/>
        </authorList>
    </citation>
    <scope>NUCLEOTIDE SEQUENCE [LARGE SCALE GENOMIC DNA]</scope>
    <source>
        <strain evidence="6 7">CECT 7023</strain>
    </source>
</reference>
<evidence type="ECO:0000256" key="4">
    <source>
        <dbReference type="ARBA" id="ARBA00023136"/>
    </source>
</evidence>
<evidence type="ECO:0000313" key="7">
    <source>
        <dbReference type="Proteomes" id="UP000193900"/>
    </source>
</evidence>
<organism evidence="6 7">
    <name type="scientific">Roseisalinus antarcticus</name>
    <dbReference type="NCBI Taxonomy" id="254357"/>
    <lineage>
        <taxon>Bacteria</taxon>
        <taxon>Pseudomonadati</taxon>
        <taxon>Pseudomonadota</taxon>
        <taxon>Alphaproteobacteria</taxon>
        <taxon>Rhodobacterales</taxon>
        <taxon>Roseobacteraceae</taxon>
        <taxon>Roseisalinus</taxon>
    </lineage>
</organism>
<evidence type="ECO:0000256" key="5">
    <source>
        <dbReference type="SAM" id="Phobius"/>
    </source>
</evidence>
<protein>
    <recommendedName>
        <fullName evidence="8">ABC transporter permease</fullName>
    </recommendedName>
</protein>
<evidence type="ECO:0008006" key="8">
    <source>
        <dbReference type="Google" id="ProtNLM"/>
    </source>
</evidence>
<name>A0A1Y5RIZ3_9RHOB</name>
<accession>A0A1Y5RIZ3</accession>
<feature type="transmembrane region" description="Helical" evidence="5">
    <location>
        <begin position="15"/>
        <end position="38"/>
    </location>
</feature>
<dbReference type="SUPFAM" id="SSF161098">
    <property type="entry name" value="MetI-like"/>
    <property type="match status" value="1"/>
</dbReference>
<dbReference type="InterPro" id="IPR035906">
    <property type="entry name" value="MetI-like_sf"/>
</dbReference>
<proteinExistence type="predicted"/>